<feature type="domain" description="Calmodulin binding protein C-terminal" evidence="11">
    <location>
        <begin position="339"/>
        <end position="394"/>
    </location>
</feature>
<evidence type="ECO:0000259" key="11">
    <source>
        <dbReference type="Pfam" id="PF20452"/>
    </source>
</evidence>
<evidence type="ECO:0000256" key="6">
    <source>
        <dbReference type="ARBA" id="ARBA00023163"/>
    </source>
</evidence>
<keyword evidence="6" id="KW-0804">Transcription</keyword>
<evidence type="ECO:0000256" key="7">
    <source>
        <dbReference type="ARBA" id="ARBA00023242"/>
    </source>
</evidence>
<dbReference type="PANTHER" id="PTHR31713">
    <property type="entry name" value="OS02G0177800 PROTEIN"/>
    <property type="match status" value="1"/>
</dbReference>
<dbReference type="InterPro" id="IPR012416">
    <property type="entry name" value="CBP60"/>
</dbReference>
<dbReference type="Gramene" id="TVU49822">
    <property type="protein sequence ID" value="TVU49822"/>
    <property type="gene ID" value="EJB05_01160"/>
</dbReference>
<proteinExistence type="inferred from homology"/>
<dbReference type="GO" id="GO:0080142">
    <property type="term" value="P:regulation of salicylic acid biosynthetic process"/>
    <property type="evidence" value="ECO:0007669"/>
    <property type="project" value="TreeGrafter"/>
</dbReference>
<dbReference type="InterPro" id="IPR046831">
    <property type="entry name" value="Calmodulin_bind_N"/>
</dbReference>
<keyword evidence="13" id="KW-1185">Reference proteome</keyword>
<dbReference type="Pfam" id="PF20451">
    <property type="entry name" value="Calmod_bind_M"/>
    <property type="match status" value="1"/>
</dbReference>
<evidence type="ECO:0000313" key="13">
    <source>
        <dbReference type="Proteomes" id="UP000324897"/>
    </source>
</evidence>
<keyword evidence="5" id="KW-0010">Activator</keyword>
<evidence type="ECO:0000256" key="4">
    <source>
        <dbReference type="ARBA" id="ARBA00023125"/>
    </source>
</evidence>
<dbReference type="OrthoDB" id="692126at2759"/>
<keyword evidence="4" id="KW-0238">DNA-binding</keyword>
<dbReference type="Pfam" id="PF20452">
    <property type="entry name" value="Calmod_bind_C"/>
    <property type="match status" value="1"/>
</dbReference>
<feature type="region of interest" description="Disordered" evidence="8">
    <location>
        <begin position="1"/>
        <end position="35"/>
    </location>
</feature>
<dbReference type="InterPro" id="IPR046829">
    <property type="entry name" value="Calmod_bind_C"/>
</dbReference>
<evidence type="ECO:0000259" key="10">
    <source>
        <dbReference type="Pfam" id="PF20451"/>
    </source>
</evidence>
<evidence type="ECO:0000256" key="8">
    <source>
        <dbReference type="SAM" id="MobiDB-lite"/>
    </source>
</evidence>
<gene>
    <name evidence="12" type="ORF">EJB05_01160</name>
</gene>
<evidence type="ECO:0000313" key="12">
    <source>
        <dbReference type="EMBL" id="TVU49822.1"/>
    </source>
</evidence>
<protein>
    <submittedName>
        <fullName evidence="12">Uncharacterized protein</fullName>
    </submittedName>
</protein>
<dbReference type="Proteomes" id="UP000324897">
    <property type="component" value="Chromosome 6"/>
</dbReference>
<reference evidence="12 13" key="1">
    <citation type="journal article" date="2019" name="Sci. Rep.">
        <title>A high-quality genome of Eragrostis curvula grass provides insights into Poaceae evolution and supports new strategies to enhance forage quality.</title>
        <authorList>
            <person name="Carballo J."/>
            <person name="Santos B.A.C.M."/>
            <person name="Zappacosta D."/>
            <person name="Garbus I."/>
            <person name="Selva J.P."/>
            <person name="Gallo C.A."/>
            <person name="Diaz A."/>
            <person name="Albertini E."/>
            <person name="Caccamo M."/>
            <person name="Echenique V."/>
        </authorList>
    </citation>
    <scope>NUCLEOTIDE SEQUENCE [LARGE SCALE GENOMIC DNA]</scope>
    <source>
        <strain evidence="13">cv. Victoria</strain>
        <tissue evidence="12">Leaf</tissue>
    </source>
</reference>
<dbReference type="GO" id="GO:0005634">
    <property type="term" value="C:nucleus"/>
    <property type="evidence" value="ECO:0007669"/>
    <property type="project" value="UniProtKB-SubCell"/>
</dbReference>
<dbReference type="InterPro" id="IPR046830">
    <property type="entry name" value="Calmod_bind_M"/>
</dbReference>
<feature type="compositionally biased region" description="Gly residues" evidence="8">
    <location>
        <begin position="10"/>
        <end position="28"/>
    </location>
</feature>
<comment type="subcellular location">
    <subcellularLocation>
        <location evidence="1">Nucleus</location>
    </subcellularLocation>
</comment>
<dbReference type="GO" id="GO:0043565">
    <property type="term" value="F:sequence-specific DNA binding"/>
    <property type="evidence" value="ECO:0007669"/>
    <property type="project" value="TreeGrafter"/>
</dbReference>
<sequence>MPATKRALEQGGGGSAGGGAGAGSGGECGAPQSPSSVLKKRCRSFDLEIRGCRHLQELAASCAQSVQVSVDAAVQSAVARITEDVTKAIMSFLSRAPRTLVDQNRPPRYRLSFVNGLDSEVFTKKVIYATNGEPIKICMVGNDQKGTEGTGLHHRILSAKIKVVVLDGDFNKHNQECWTSEEFRNCIILPRDNIGAVLTGVSELRLKNGEAVLHEVTLNDNSKFVRSGKFRLGVMVDDNLGERVLEGITEPFIVKDRRGEGYKKHAIPLLNDDVWRLKKISKDGVFHKALSSGSIFFVQDLLRWYYKDEQTLRKILTNATKKVWTTIVEHAKKCDPGKELYSFVVQASNTTLFFNSVCQIVGATFGDNYTPFSDLDMHRKELVGQWSKVAYKSMTFNQPDYELDNGKPRPIDQSTLHELFMLERKVTDLMQRPNEEYVRPTDDHQGTSYINSRHCNLKRLGSLRFTQTDEDSFGFSFCLDPIPEQYCASTSANDITGSVTLQCAATTANEITGSMVLSQAPVTTDHAAYNIPPFTDNDASVHQSCEENQPVRAHLSHSLSSIRALLDSPIYSRHSSFKDSDCHQAGAVGAGPTV</sequence>
<organism evidence="12 13">
    <name type="scientific">Eragrostis curvula</name>
    <name type="common">weeping love grass</name>
    <dbReference type="NCBI Taxonomy" id="38414"/>
    <lineage>
        <taxon>Eukaryota</taxon>
        <taxon>Viridiplantae</taxon>
        <taxon>Streptophyta</taxon>
        <taxon>Embryophyta</taxon>
        <taxon>Tracheophyta</taxon>
        <taxon>Spermatophyta</taxon>
        <taxon>Magnoliopsida</taxon>
        <taxon>Liliopsida</taxon>
        <taxon>Poales</taxon>
        <taxon>Poaceae</taxon>
        <taxon>PACMAD clade</taxon>
        <taxon>Chloridoideae</taxon>
        <taxon>Eragrostideae</taxon>
        <taxon>Eragrostidinae</taxon>
        <taxon>Eragrostis</taxon>
    </lineage>
</organism>
<dbReference type="AlphaFoldDB" id="A0A5J9WMA1"/>
<dbReference type="PANTHER" id="PTHR31713:SF47">
    <property type="entry name" value="PROTEIN, PUTATIVE, EXPRESSED-RELATED"/>
    <property type="match status" value="1"/>
</dbReference>
<dbReference type="GO" id="GO:0005516">
    <property type="term" value="F:calmodulin binding"/>
    <property type="evidence" value="ECO:0007669"/>
    <property type="project" value="InterPro"/>
</dbReference>
<evidence type="ECO:0000256" key="5">
    <source>
        <dbReference type="ARBA" id="ARBA00023159"/>
    </source>
</evidence>
<comment type="caution">
    <text evidence="12">The sequence shown here is derived from an EMBL/GenBank/DDBJ whole genome shotgun (WGS) entry which is preliminary data.</text>
</comment>
<keyword evidence="3" id="KW-0805">Transcription regulation</keyword>
<feature type="domain" description="Calmodulin binding protein central" evidence="10">
    <location>
        <begin position="270"/>
        <end position="334"/>
    </location>
</feature>
<keyword evidence="7" id="KW-0539">Nucleus</keyword>
<feature type="domain" description="Calmodulin binding protein-like N-terminal" evidence="9">
    <location>
        <begin position="109"/>
        <end position="257"/>
    </location>
</feature>
<evidence type="ECO:0000256" key="1">
    <source>
        <dbReference type="ARBA" id="ARBA00004123"/>
    </source>
</evidence>
<evidence type="ECO:0000259" key="9">
    <source>
        <dbReference type="Pfam" id="PF07887"/>
    </source>
</evidence>
<name>A0A5J9WMA1_9POAL</name>
<dbReference type="GO" id="GO:0003700">
    <property type="term" value="F:DNA-binding transcription factor activity"/>
    <property type="evidence" value="ECO:0007669"/>
    <property type="project" value="TreeGrafter"/>
</dbReference>
<comment type="similarity">
    <text evidence="2">Belongs to the plant ACBP60 protein family.</text>
</comment>
<dbReference type="EMBL" id="RWGY01000002">
    <property type="protein sequence ID" value="TVU49822.1"/>
    <property type="molecule type" value="Genomic_DNA"/>
</dbReference>
<accession>A0A5J9WMA1</accession>
<evidence type="ECO:0000256" key="2">
    <source>
        <dbReference type="ARBA" id="ARBA00007214"/>
    </source>
</evidence>
<evidence type="ECO:0000256" key="3">
    <source>
        <dbReference type="ARBA" id="ARBA00023015"/>
    </source>
</evidence>
<dbReference type="Pfam" id="PF07887">
    <property type="entry name" value="Calmodulin_bind"/>
    <property type="match status" value="1"/>
</dbReference>
<feature type="non-terminal residue" evidence="12">
    <location>
        <position position="1"/>
    </location>
</feature>